<feature type="transmembrane region" description="Helical" evidence="13">
    <location>
        <begin position="54"/>
        <end position="82"/>
    </location>
</feature>
<comment type="function">
    <text evidence="1">Multidrug efflux pump.</text>
</comment>
<reference evidence="14" key="1">
    <citation type="journal article" date="2021" name="PeerJ">
        <title>Extensive microbial diversity within the chicken gut microbiome revealed by metagenomics and culture.</title>
        <authorList>
            <person name="Gilroy R."/>
            <person name="Ravi A."/>
            <person name="Getino M."/>
            <person name="Pursley I."/>
            <person name="Horton D.L."/>
            <person name="Alikhan N.F."/>
            <person name="Baker D."/>
            <person name="Gharbi K."/>
            <person name="Hall N."/>
            <person name="Watson M."/>
            <person name="Adriaenssens E.M."/>
            <person name="Foster-Nyarko E."/>
            <person name="Jarju S."/>
            <person name="Secka A."/>
            <person name="Antonio M."/>
            <person name="Oren A."/>
            <person name="Chaudhuri R.R."/>
            <person name="La Ragione R."/>
            <person name="Hildebrand F."/>
            <person name="Pallen M.J."/>
        </authorList>
    </citation>
    <scope>NUCLEOTIDE SEQUENCE</scope>
    <source>
        <strain evidence="14">CHK178-16964</strain>
    </source>
</reference>
<keyword evidence="7" id="KW-1003">Cell membrane</keyword>
<comment type="similarity">
    <text evidence="3">Belongs to the multi antimicrobial extrusion (MATE) (TC 2.A.66.1) family.</text>
</comment>
<evidence type="ECO:0000256" key="11">
    <source>
        <dbReference type="ARBA" id="ARBA00023136"/>
    </source>
</evidence>
<dbReference type="GO" id="GO:0015297">
    <property type="term" value="F:antiporter activity"/>
    <property type="evidence" value="ECO:0007669"/>
    <property type="project" value="UniProtKB-KW"/>
</dbReference>
<dbReference type="PANTHER" id="PTHR43298:SF2">
    <property type="entry name" value="FMN_FAD EXPORTER YEEO-RELATED"/>
    <property type="match status" value="1"/>
</dbReference>
<dbReference type="EMBL" id="DWZA01000023">
    <property type="protein sequence ID" value="HJA70459.1"/>
    <property type="molecule type" value="Genomic_DNA"/>
</dbReference>
<dbReference type="Pfam" id="PF01554">
    <property type="entry name" value="MatE"/>
    <property type="match status" value="2"/>
</dbReference>
<dbReference type="InterPro" id="IPR050222">
    <property type="entry name" value="MATE_MdtK"/>
</dbReference>
<name>A0A9D2HH80_9FIRM</name>
<dbReference type="CDD" id="cd13137">
    <property type="entry name" value="MATE_NorM_like"/>
    <property type="match status" value="1"/>
</dbReference>
<dbReference type="InterPro" id="IPR002528">
    <property type="entry name" value="MATE_fam"/>
</dbReference>
<feature type="transmembrane region" description="Helical" evidence="13">
    <location>
        <begin position="102"/>
        <end position="120"/>
    </location>
</feature>
<sequence length="456" mass="49682">MAVRAKVLKIDRSHYLFSNRKLFTLIVPLIVEQFLAVLVGMADSIMVATVGEAAVSGVSLVDSVMLLLINIFAALATGGAVVSGQYLGRKNQRKACRAAEQLVWFSAVFSVAIMGLLYLGRGFILHRVFGQIDEDVMGHANIYFLIVSASIPFIAVYNAGAAIFRSMGNSKISMKVSIIMNIINFCGNATLIYGFHRGTEGVAIPTLVSRMTAAILIIALLSNRKLPVHIRLTSHFRFHWPTVRNILHIGIPNGLENSMFQLGKIIVLSLVSTFGTYAITANAVSNTLSSFEVLPGNALSLAITTVIAQCVGAGDYEQASYYTKKLLAVAYVCMFVTIGLTLLCIPFVLAAYRLSAETAAETMKIMVFYSACACAIWPLAFALPATLRSAGDVRFSMISSVTSMWICRIIFSYIFGQFLGMGVFGVWAAMVLDWCVRTVCFVARYRSGRWKGKAVV</sequence>
<evidence type="ECO:0000256" key="12">
    <source>
        <dbReference type="ARBA" id="ARBA00031636"/>
    </source>
</evidence>
<evidence type="ECO:0000256" key="13">
    <source>
        <dbReference type="SAM" id="Phobius"/>
    </source>
</evidence>
<keyword evidence="8 13" id="KW-0812">Transmembrane</keyword>
<evidence type="ECO:0000313" key="15">
    <source>
        <dbReference type="Proteomes" id="UP000823900"/>
    </source>
</evidence>
<feature type="transmembrane region" description="Helical" evidence="13">
    <location>
        <begin position="365"/>
        <end position="383"/>
    </location>
</feature>
<evidence type="ECO:0000256" key="4">
    <source>
        <dbReference type="ARBA" id="ARBA00020268"/>
    </source>
</evidence>
<evidence type="ECO:0000256" key="10">
    <source>
        <dbReference type="ARBA" id="ARBA00023065"/>
    </source>
</evidence>
<dbReference type="InterPro" id="IPR048279">
    <property type="entry name" value="MdtK-like"/>
</dbReference>
<dbReference type="GO" id="GO:0042910">
    <property type="term" value="F:xenobiotic transmembrane transporter activity"/>
    <property type="evidence" value="ECO:0007669"/>
    <property type="project" value="InterPro"/>
</dbReference>
<feature type="transmembrane region" description="Helical" evidence="13">
    <location>
        <begin position="202"/>
        <end position="221"/>
    </location>
</feature>
<dbReference type="AlphaFoldDB" id="A0A9D2HH80"/>
<feature type="transmembrane region" description="Helical" evidence="13">
    <location>
        <begin position="265"/>
        <end position="284"/>
    </location>
</feature>
<evidence type="ECO:0000256" key="6">
    <source>
        <dbReference type="ARBA" id="ARBA00022449"/>
    </source>
</evidence>
<dbReference type="NCBIfam" id="TIGR00797">
    <property type="entry name" value="matE"/>
    <property type="match status" value="1"/>
</dbReference>
<keyword evidence="6" id="KW-0050">Antiport</keyword>
<keyword evidence="11 13" id="KW-0472">Membrane</keyword>
<evidence type="ECO:0000313" key="14">
    <source>
        <dbReference type="EMBL" id="HJA70459.1"/>
    </source>
</evidence>
<dbReference type="GO" id="GO:0006811">
    <property type="term" value="P:monoatomic ion transport"/>
    <property type="evidence" value="ECO:0007669"/>
    <property type="project" value="UniProtKB-KW"/>
</dbReference>
<feature type="transmembrane region" description="Helical" evidence="13">
    <location>
        <begin position="176"/>
        <end position="196"/>
    </location>
</feature>
<dbReference type="Proteomes" id="UP000823900">
    <property type="component" value="Unassembled WGS sequence"/>
</dbReference>
<evidence type="ECO:0000256" key="1">
    <source>
        <dbReference type="ARBA" id="ARBA00003408"/>
    </source>
</evidence>
<dbReference type="PANTHER" id="PTHR43298">
    <property type="entry name" value="MULTIDRUG RESISTANCE PROTEIN NORM-RELATED"/>
    <property type="match status" value="1"/>
</dbReference>
<proteinExistence type="inferred from homology"/>
<reference evidence="14" key="2">
    <citation type="submission" date="2021-04" db="EMBL/GenBank/DDBJ databases">
        <authorList>
            <person name="Gilroy R."/>
        </authorList>
    </citation>
    <scope>NUCLEOTIDE SEQUENCE</scope>
    <source>
        <strain evidence="14">CHK178-16964</strain>
    </source>
</reference>
<dbReference type="GO" id="GO:0005886">
    <property type="term" value="C:plasma membrane"/>
    <property type="evidence" value="ECO:0007669"/>
    <property type="project" value="UniProtKB-SubCell"/>
</dbReference>
<protein>
    <recommendedName>
        <fullName evidence="4">Probable multidrug resistance protein NorM</fullName>
    </recommendedName>
    <alternativeName>
        <fullName evidence="12">Multidrug-efflux transporter</fullName>
    </alternativeName>
</protein>
<evidence type="ECO:0000256" key="2">
    <source>
        <dbReference type="ARBA" id="ARBA00004651"/>
    </source>
</evidence>
<dbReference type="PIRSF" id="PIRSF006603">
    <property type="entry name" value="DinF"/>
    <property type="match status" value="1"/>
</dbReference>
<feature type="transmembrane region" description="Helical" evidence="13">
    <location>
        <begin position="326"/>
        <end position="353"/>
    </location>
</feature>
<gene>
    <name evidence="14" type="ORF">IAA07_02625</name>
</gene>
<evidence type="ECO:0000256" key="8">
    <source>
        <dbReference type="ARBA" id="ARBA00022692"/>
    </source>
</evidence>
<feature type="transmembrane region" description="Helical" evidence="13">
    <location>
        <begin position="21"/>
        <end position="42"/>
    </location>
</feature>
<comment type="subcellular location">
    <subcellularLocation>
        <location evidence="2">Cell membrane</location>
        <topology evidence="2">Multi-pass membrane protein</topology>
    </subcellularLocation>
</comment>
<evidence type="ECO:0000256" key="9">
    <source>
        <dbReference type="ARBA" id="ARBA00022989"/>
    </source>
</evidence>
<keyword evidence="10" id="KW-0406">Ion transport</keyword>
<comment type="caution">
    <text evidence="14">The sequence shown here is derived from an EMBL/GenBank/DDBJ whole genome shotgun (WGS) entry which is preliminary data.</text>
</comment>
<organism evidence="14 15">
    <name type="scientific">Candidatus Lachnoclostridium stercoravium</name>
    <dbReference type="NCBI Taxonomy" id="2838633"/>
    <lineage>
        <taxon>Bacteria</taxon>
        <taxon>Bacillati</taxon>
        <taxon>Bacillota</taxon>
        <taxon>Clostridia</taxon>
        <taxon>Lachnospirales</taxon>
        <taxon>Lachnospiraceae</taxon>
    </lineage>
</organism>
<accession>A0A9D2HH80</accession>
<evidence type="ECO:0000256" key="7">
    <source>
        <dbReference type="ARBA" id="ARBA00022475"/>
    </source>
</evidence>
<feature type="transmembrane region" description="Helical" evidence="13">
    <location>
        <begin position="296"/>
        <end position="314"/>
    </location>
</feature>
<evidence type="ECO:0000256" key="3">
    <source>
        <dbReference type="ARBA" id="ARBA00010199"/>
    </source>
</evidence>
<evidence type="ECO:0000256" key="5">
    <source>
        <dbReference type="ARBA" id="ARBA00022448"/>
    </source>
</evidence>
<feature type="transmembrane region" description="Helical" evidence="13">
    <location>
        <begin position="140"/>
        <end position="164"/>
    </location>
</feature>
<keyword evidence="9 13" id="KW-1133">Transmembrane helix</keyword>
<keyword evidence="5" id="KW-0813">Transport</keyword>